<keyword evidence="2" id="KW-0378">Hydrolase</keyword>
<dbReference type="SUPFAM" id="SSF52540">
    <property type="entry name" value="P-loop containing nucleoside triphosphate hydrolases"/>
    <property type="match status" value="1"/>
</dbReference>
<evidence type="ECO:0000256" key="2">
    <source>
        <dbReference type="ARBA" id="ARBA00022801"/>
    </source>
</evidence>
<dbReference type="Gene3D" id="3.40.50.300">
    <property type="entry name" value="P-loop containing nucleotide triphosphate hydrolases"/>
    <property type="match status" value="1"/>
</dbReference>
<sequence length="105" mass="11805">MKTNDGISVCSTDSYQGKEPDVVIFACTRSNPRNELRILSEPRRMNVALTRARRSLIVLGDRICLGKSKSPSWKGFVEFAEAKDAVNPSKFFNGVSRLQKLQRSQ</sequence>
<comment type="caution">
    <text evidence="6">The sequence shown here is derived from an EMBL/GenBank/DDBJ whole genome shotgun (WGS) entry which is preliminary data.</text>
</comment>
<dbReference type="InterPro" id="IPR027417">
    <property type="entry name" value="P-loop_NTPase"/>
</dbReference>
<dbReference type="InterPro" id="IPR041679">
    <property type="entry name" value="DNA2/NAM7-like_C"/>
</dbReference>
<dbReference type="PANTHER" id="PTHR43788">
    <property type="entry name" value="DNA2/NAM7 HELICASE FAMILY MEMBER"/>
    <property type="match status" value="1"/>
</dbReference>
<keyword evidence="3" id="KW-0347">Helicase</keyword>
<dbReference type="InterPro" id="IPR047187">
    <property type="entry name" value="SF1_C_Upf1"/>
</dbReference>
<evidence type="ECO:0000256" key="1">
    <source>
        <dbReference type="ARBA" id="ARBA00022741"/>
    </source>
</evidence>
<dbReference type="CDD" id="cd18808">
    <property type="entry name" value="SF1_C_Upf1"/>
    <property type="match status" value="1"/>
</dbReference>
<protein>
    <recommendedName>
        <fullName evidence="5">DNA2/NAM7 helicase-like C-terminal domain-containing protein</fullName>
    </recommendedName>
</protein>
<name>A0A9P8TPW9_WICPI</name>
<dbReference type="InterPro" id="IPR050534">
    <property type="entry name" value="Coronavir_polyprotein_1ab"/>
</dbReference>
<dbReference type="EMBL" id="JAEUBG010001465">
    <property type="protein sequence ID" value="KAH3686301.1"/>
    <property type="molecule type" value="Genomic_DNA"/>
</dbReference>
<dbReference type="GO" id="GO:0005524">
    <property type="term" value="F:ATP binding"/>
    <property type="evidence" value="ECO:0007669"/>
    <property type="project" value="UniProtKB-KW"/>
</dbReference>
<proteinExistence type="predicted"/>
<evidence type="ECO:0000259" key="5">
    <source>
        <dbReference type="Pfam" id="PF13087"/>
    </source>
</evidence>
<reference evidence="6" key="1">
    <citation type="journal article" date="2021" name="Open Biol.">
        <title>Shared evolutionary footprints suggest mitochondrial oxidative damage underlies multiple complex I losses in fungi.</title>
        <authorList>
            <person name="Schikora-Tamarit M.A."/>
            <person name="Marcet-Houben M."/>
            <person name="Nosek J."/>
            <person name="Gabaldon T."/>
        </authorList>
    </citation>
    <scope>NUCLEOTIDE SEQUENCE</scope>
    <source>
        <strain evidence="6">CBS2887</strain>
    </source>
</reference>
<feature type="domain" description="DNA2/NAM7 helicase-like C-terminal" evidence="5">
    <location>
        <begin position="5"/>
        <end position="62"/>
    </location>
</feature>
<dbReference type="GO" id="GO:0043139">
    <property type="term" value="F:5'-3' DNA helicase activity"/>
    <property type="evidence" value="ECO:0007669"/>
    <property type="project" value="TreeGrafter"/>
</dbReference>
<evidence type="ECO:0000313" key="6">
    <source>
        <dbReference type="EMBL" id="KAH3686301.1"/>
    </source>
</evidence>
<dbReference type="GO" id="GO:0016787">
    <property type="term" value="F:hydrolase activity"/>
    <property type="evidence" value="ECO:0007669"/>
    <property type="project" value="UniProtKB-KW"/>
</dbReference>
<organism evidence="6 7">
    <name type="scientific">Wickerhamomyces pijperi</name>
    <name type="common">Yeast</name>
    <name type="synonym">Pichia pijperi</name>
    <dbReference type="NCBI Taxonomy" id="599730"/>
    <lineage>
        <taxon>Eukaryota</taxon>
        <taxon>Fungi</taxon>
        <taxon>Dikarya</taxon>
        <taxon>Ascomycota</taxon>
        <taxon>Saccharomycotina</taxon>
        <taxon>Saccharomycetes</taxon>
        <taxon>Phaffomycetales</taxon>
        <taxon>Wickerhamomycetaceae</taxon>
        <taxon>Wickerhamomyces</taxon>
    </lineage>
</organism>
<dbReference type="Proteomes" id="UP000774326">
    <property type="component" value="Unassembled WGS sequence"/>
</dbReference>
<dbReference type="AlphaFoldDB" id="A0A9P8TPW9"/>
<keyword evidence="4" id="KW-0067">ATP-binding</keyword>
<keyword evidence="1" id="KW-0547">Nucleotide-binding</keyword>
<dbReference type="PANTHER" id="PTHR43788:SF8">
    <property type="entry name" value="DNA-BINDING PROTEIN SMUBP-2"/>
    <property type="match status" value="1"/>
</dbReference>
<accession>A0A9P8TPW9</accession>
<evidence type="ECO:0000313" key="7">
    <source>
        <dbReference type="Proteomes" id="UP000774326"/>
    </source>
</evidence>
<keyword evidence="7" id="KW-1185">Reference proteome</keyword>
<dbReference type="Pfam" id="PF13087">
    <property type="entry name" value="AAA_12"/>
    <property type="match status" value="1"/>
</dbReference>
<evidence type="ECO:0000256" key="4">
    <source>
        <dbReference type="ARBA" id="ARBA00022840"/>
    </source>
</evidence>
<gene>
    <name evidence="6" type="ORF">WICPIJ_002727</name>
</gene>
<evidence type="ECO:0000256" key="3">
    <source>
        <dbReference type="ARBA" id="ARBA00022806"/>
    </source>
</evidence>
<reference evidence="6" key="2">
    <citation type="submission" date="2021-01" db="EMBL/GenBank/DDBJ databases">
        <authorList>
            <person name="Schikora-Tamarit M.A."/>
        </authorList>
    </citation>
    <scope>NUCLEOTIDE SEQUENCE</scope>
    <source>
        <strain evidence="6">CBS2887</strain>
    </source>
</reference>
<dbReference type="OrthoDB" id="6513042at2759"/>